<dbReference type="InterPro" id="IPR013783">
    <property type="entry name" value="Ig-like_fold"/>
</dbReference>
<keyword evidence="3" id="KW-0624">Polysaccharide degradation</keyword>
<feature type="signal peptide" evidence="6">
    <location>
        <begin position="1"/>
        <end position="30"/>
    </location>
</feature>
<evidence type="ECO:0000256" key="1">
    <source>
        <dbReference type="ARBA" id="ARBA00022737"/>
    </source>
</evidence>
<dbReference type="Pfam" id="PF00041">
    <property type="entry name" value="fn3"/>
    <property type="match status" value="5"/>
</dbReference>
<dbReference type="SMART" id="SM00060">
    <property type="entry name" value="FN3"/>
    <property type="match status" value="6"/>
</dbReference>
<evidence type="ECO:0000256" key="5">
    <source>
        <dbReference type="SAM" id="Phobius"/>
    </source>
</evidence>
<feature type="domain" description="Fibronectin type-III" evidence="7">
    <location>
        <begin position="756"/>
        <end position="845"/>
    </location>
</feature>
<keyword evidence="5" id="KW-0812">Transmembrane</keyword>
<keyword evidence="2" id="KW-0326">Glycosidase</keyword>
<dbReference type="InterPro" id="IPR050991">
    <property type="entry name" value="ECM_Regulatory_Proteins"/>
</dbReference>
<feature type="domain" description="Fibronectin type-III" evidence="7">
    <location>
        <begin position="666"/>
        <end position="755"/>
    </location>
</feature>
<gene>
    <name evidence="8" type="ORF">GCM10009827_012220</name>
</gene>
<keyword evidence="5" id="KW-0472">Membrane</keyword>
<reference evidence="8 9" key="1">
    <citation type="journal article" date="2019" name="Int. J. Syst. Evol. Microbiol.">
        <title>The Global Catalogue of Microorganisms (GCM) 10K type strain sequencing project: providing services to taxonomists for standard genome sequencing and annotation.</title>
        <authorList>
            <consortium name="The Broad Institute Genomics Platform"/>
            <consortium name="The Broad Institute Genome Sequencing Center for Infectious Disease"/>
            <person name="Wu L."/>
            <person name="Ma J."/>
        </authorList>
    </citation>
    <scope>NUCLEOTIDE SEQUENCE [LARGE SCALE GENOMIC DNA]</scope>
    <source>
        <strain evidence="8 9">JCM 15933</strain>
    </source>
</reference>
<accession>A0ABN1ZP90</accession>
<feature type="domain" description="Fibronectin type-III" evidence="7">
    <location>
        <begin position="275"/>
        <end position="368"/>
    </location>
</feature>
<feature type="region of interest" description="Disordered" evidence="4">
    <location>
        <begin position="229"/>
        <end position="261"/>
    </location>
</feature>
<evidence type="ECO:0000259" key="7">
    <source>
        <dbReference type="PROSITE" id="PS50853"/>
    </source>
</evidence>
<dbReference type="PANTHER" id="PTHR46708:SF2">
    <property type="entry name" value="FIBRONECTIN TYPE-III DOMAIN-CONTAINING PROTEIN"/>
    <property type="match status" value="1"/>
</dbReference>
<evidence type="ECO:0000313" key="8">
    <source>
        <dbReference type="EMBL" id="GAA1501790.1"/>
    </source>
</evidence>
<feature type="transmembrane region" description="Helical" evidence="5">
    <location>
        <begin position="958"/>
        <end position="979"/>
    </location>
</feature>
<dbReference type="PROSITE" id="PS50853">
    <property type="entry name" value="FN3"/>
    <property type="match status" value="6"/>
</dbReference>
<feature type="domain" description="Fibronectin type-III" evidence="7">
    <location>
        <begin position="469"/>
        <end position="566"/>
    </location>
</feature>
<keyword evidence="2" id="KW-0378">Hydrolase</keyword>
<dbReference type="PRINTS" id="PR00014">
    <property type="entry name" value="FNTYPEIII"/>
</dbReference>
<evidence type="ECO:0000256" key="3">
    <source>
        <dbReference type="ARBA" id="ARBA00023326"/>
    </source>
</evidence>
<dbReference type="RefSeq" id="WP_344500337.1">
    <property type="nucleotide sequence ID" value="NZ_BAAAQD010000001.1"/>
</dbReference>
<evidence type="ECO:0000256" key="2">
    <source>
        <dbReference type="ARBA" id="ARBA00023295"/>
    </source>
</evidence>
<protein>
    <recommendedName>
        <fullName evidence="7">Fibronectin type-III domain-containing protein</fullName>
    </recommendedName>
</protein>
<evidence type="ECO:0000256" key="6">
    <source>
        <dbReference type="SAM" id="SignalP"/>
    </source>
</evidence>
<dbReference type="Gene3D" id="2.60.40.10">
    <property type="entry name" value="Immunoglobulins"/>
    <property type="match status" value="6"/>
</dbReference>
<evidence type="ECO:0000313" key="9">
    <source>
        <dbReference type="Proteomes" id="UP001501470"/>
    </source>
</evidence>
<name>A0ABN1ZP90_9ACTN</name>
<feature type="region of interest" description="Disordered" evidence="4">
    <location>
        <begin position="145"/>
        <end position="183"/>
    </location>
</feature>
<organism evidence="8 9">
    <name type="scientific">Dactylosporangium maewongense</name>
    <dbReference type="NCBI Taxonomy" id="634393"/>
    <lineage>
        <taxon>Bacteria</taxon>
        <taxon>Bacillati</taxon>
        <taxon>Actinomycetota</taxon>
        <taxon>Actinomycetes</taxon>
        <taxon>Micromonosporales</taxon>
        <taxon>Micromonosporaceae</taxon>
        <taxon>Dactylosporangium</taxon>
    </lineage>
</organism>
<dbReference type="CDD" id="cd00063">
    <property type="entry name" value="FN3"/>
    <property type="match status" value="5"/>
</dbReference>
<dbReference type="Proteomes" id="UP001501470">
    <property type="component" value="Unassembled WGS sequence"/>
</dbReference>
<dbReference type="PANTHER" id="PTHR46708">
    <property type="entry name" value="TENASCIN"/>
    <property type="match status" value="1"/>
</dbReference>
<keyword evidence="3" id="KW-0119">Carbohydrate metabolism</keyword>
<proteinExistence type="predicted"/>
<keyword evidence="9" id="KW-1185">Reference proteome</keyword>
<feature type="chain" id="PRO_5045078566" description="Fibronectin type-III domain-containing protein" evidence="6">
    <location>
        <begin position="31"/>
        <end position="984"/>
    </location>
</feature>
<feature type="domain" description="Fibronectin type-III" evidence="7">
    <location>
        <begin position="568"/>
        <end position="665"/>
    </location>
</feature>
<feature type="region of interest" description="Disordered" evidence="4">
    <location>
        <begin position="742"/>
        <end position="764"/>
    </location>
</feature>
<feature type="compositionally biased region" description="Low complexity" evidence="4">
    <location>
        <begin position="750"/>
        <end position="764"/>
    </location>
</feature>
<dbReference type="EMBL" id="BAAAQD010000001">
    <property type="protein sequence ID" value="GAA1501790.1"/>
    <property type="molecule type" value="Genomic_DNA"/>
</dbReference>
<keyword evidence="6" id="KW-0732">Signal</keyword>
<keyword evidence="5" id="KW-1133">Transmembrane helix</keyword>
<keyword evidence="1" id="KW-0677">Repeat</keyword>
<dbReference type="InterPro" id="IPR003961">
    <property type="entry name" value="FN3_dom"/>
</dbReference>
<sequence length="984" mass="92482">MKFVRQAAAVLAAALGTGGLVAVSATPAYAATTTFTYTGSVQTYTIPAGTTKLQVVVKGSQGGGGVGGGGGTVTAVITTPAGLGNKIQVMVGGTAGWNGGGLSAPGGGAGGDASDIRQGTCAATDSCGLSDRTVIAGGGGGGTVYPGGGGGKPPSPAFPSNTAGSGFASPGGGGTQSAGGAGGAAFGAASPGGAGTLGYGGNGGPSGSKSGSGGGGGYYGGGGGGATANPSAEGGPGGGGSSYVDPAREDSPSTFASDDNYGAGSISFTTLGPPEPDNVTAEVAAGTGDVALDWDAPSGGADSYVVYQSLTSGGSYAAVTSGSCSGVTGTACTVGGLTPGTVYYFTVASVLSGAEGSPSSPVSITAIGPPAAPTGAAASVTGDGTLTVTWTDPATASGPTTNFQVLVSLGGGTYTAATAGTCAAGTVTSGCTVTGLTGGGSYQFKIVAVNAAGSGPASDPSTAVTAVAAPSAPTPGAVTVTGSGTVTVAWTGPSGSVTGFKVYVSSGGPYTAAGSGTCAGTPVSSPCTVTGLTPGQAYRFKISAVASAMEGNQSVPSAEVTAVAGPLAPGTPVLTVAGDRRLRVAWTYPTSSATPAARFTVELSKGGGAYTAVTSGDCAGPTASPCDVGGLDAGAGYRARVTAVNAAGTGSPSDGSAPFTVVAAPGIPTITSAEAGDGQVTVTWTAGLPATADTYHAAAYPAGSSTPASDCQATTPALTCVIHGLTNATAYTIKVYASGAVDSDPSQPVTATPSAAPDAPTATATGGAASITVQWTPPAAGSGIGGYLLTADPGPATCHAEATDTSCVLGAVAGTSYTVKIVAEGTFGRDSAPAVTNAATATSPPVPASTPAPDATLTTDQGDIHTATPGQEVTVVGHGFAPHSTVTIAIYSAPALLATAVADAQGDVRQPVTVPASLAAGEHTVVALGVDRSGVTHTLAFTVTVQAAGAGLPVTGLALTWMLLLGVASVLTGATLTAIGRPRA</sequence>
<feature type="domain" description="Fibronectin type-III" evidence="7">
    <location>
        <begin position="369"/>
        <end position="468"/>
    </location>
</feature>
<feature type="compositionally biased region" description="Gly residues" evidence="4">
    <location>
        <begin position="169"/>
        <end position="183"/>
    </location>
</feature>
<evidence type="ECO:0000256" key="4">
    <source>
        <dbReference type="SAM" id="MobiDB-lite"/>
    </source>
</evidence>
<comment type="caution">
    <text evidence="8">The sequence shown here is derived from an EMBL/GenBank/DDBJ whole genome shotgun (WGS) entry which is preliminary data.</text>
</comment>
<dbReference type="SUPFAM" id="SSF49265">
    <property type="entry name" value="Fibronectin type III"/>
    <property type="match status" value="4"/>
</dbReference>
<dbReference type="InterPro" id="IPR036116">
    <property type="entry name" value="FN3_sf"/>
</dbReference>